<keyword evidence="3" id="KW-1185">Reference proteome</keyword>
<feature type="domain" description="N-acetyltransferase" evidence="1">
    <location>
        <begin position="2"/>
        <end position="177"/>
    </location>
</feature>
<dbReference type="AlphaFoldDB" id="A0A840VHL2"/>
<dbReference type="RefSeq" id="WP_183264830.1">
    <property type="nucleotide sequence ID" value="NZ_JACHFJ010000001.1"/>
</dbReference>
<name>A0A840VHL2_9PROT</name>
<accession>A0A840VHL2</accession>
<dbReference type="InterPro" id="IPR016181">
    <property type="entry name" value="Acyl_CoA_acyltransferase"/>
</dbReference>
<dbReference type="CDD" id="cd04301">
    <property type="entry name" value="NAT_SF"/>
    <property type="match status" value="1"/>
</dbReference>
<dbReference type="GO" id="GO:0016747">
    <property type="term" value="F:acyltransferase activity, transferring groups other than amino-acyl groups"/>
    <property type="evidence" value="ECO:0007669"/>
    <property type="project" value="InterPro"/>
</dbReference>
<reference evidence="2 3" key="1">
    <citation type="submission" date="2020-08" db="EMBL/GenBank/DDBJ databases">
        <title>Genomic Encyclopedia of Type Strains, Phase IV (KMG-IV): sequencing the most valuable type-strain genomes for metagenomic binning, comparative biology and taxonomic classification.</title>
        <authorList>
            <person name="Goeker M."/>
        </authorList>
    </citation>
    <scope>NUCLEOTIDE SEQUENCE [LARGE SCALE GENOMIC DNA]</scope>
    <source>
        <strain evidence="2 3">DSM 27026</strain>
    </source>
</reference>
<evidence type="ECO:0000313" key="2">
    <source>
        <dbReference type="EMBL" id="MBB5371799.1"/>
    </source>
</evidence>
<comment type="caution">
    <text evidence="2">The sequence shown here is derived from an EMBL/GenBank/DDBJ whole genome shotgun (WGS) entry which is preliminary data.</text>
</comment>
<organism evidence="2 3">
    <name type="scientific">Acidocella aromatica</name>
    <dbReference type="NCBI Taxonomy" id="1303579"/>
    <lineage>
        <taxon>Bacteria</taxon>
        <taxon>Pseudomonadati</taxon>
        <taxon>Pseudomonadota</taxon>
        <taxon>Alphaproteobacteria</taxon>
        <taxon>Acetobacterales</taxon>
        <taxon>Acidocellaceae</taxon>
        <taxon>Acidocella</taxon>
    </lineage>
</organism>
<evidence type="ECO:0000313" key="3">
    <source>
        <dbReference type="Proteomes" id="UP000553706"/>
    </source>
</evidence>
<dbReference type="Gene3D" id="3.40.630.30">
    <property type="match status" value="1"/>
</dbReference>
<proteinExistence type="predicted"/>
<protein>
    <recommendedName>
        <fullName evidence="1">N-acetyltransferase domain-containing protein</fullName>
    </recommendedName>
</protein>
<dbReference type="Proteomes" id="UP000553706">
    <property type="component" value="Unassembled WGS sequence"/>
</dbReference>
<dbReference type="SUPFAM" id="SSF55729">
    <property type="entry name" value="Acyl-CoA N-acyltransferases (Nat)"/>
    <property type="match status" value="1"/>
</dbReference>
<evidence type="ECO:0000259" key="1">
    <source>
        <dbReference type="PROSITE" id="PS51186"/>
    </source>
</evidence>
<dbReference type="Pfam" id="PF00583">
    <property type="entry name" value="Acetyltransf_1"/>
    <property type="match status" value="1"/>
</dbReference>
<dbReference type="PROSITE" id="PS51186">
    <property type="entry name" value="GNAT"/>
    <property type="match status" value="1"/>
</dbReference>
<sequence>MIALRRARLADAPGIAAVHVATWRSAYADILPEAYLAGLSISRLARQYEHLIRLGFGVHVAASYNAPGEPPVLGFATAGRGRDPRLGEGEVEMLYVLDDYRDRGLGGQLLRASAKYLAQMGCRSAYAWVLRDNLSRYFYQRLGGKCIAAGTTQVAGEDIPQTAYAWDPLTTLLDVTA</sequence>
<gene>
    <name evidence="2" type="ORF">HNP71_000023</name>
</gene>
<dbReference type="EMBL" id="JACHFJ010000001">
    <property type="protein sequence ID" value="MBB5371799.1"/>
    <property type="molecule type" value="Genomic_DNA"/>
</dbReference>
<dbReference type="InterPro" id="IPR000182">
    <property type="entry name" value="GNAT_dom"/>
</dbReference>